<keyword evidence="6" id="KW-1185">Reference proteome</keyword>
<protein>
    <recommendedName>
        <fullName evidence="4">NACHT domain-containing protein</fullName>
    </recommendedName>
</protein>
<evidence type="ECO:0000259" key="4">
    <source>
        <dbReference type="PROSITE" id="PS50837"/>
    </source>
</evidence>
<keyword evidence="2" id="KW-0040">ANK repeat</keyword>
<feature type="domain" description="NACHT" evidence="4">
    <location>
        <begin position="216"/>
        <end position="330"/>
    </location>
</feature>
<accession>A0AA43QS07</accession>
<evidence type="ECO:0000256" key="2">
    <source>
        <dbReference type="PROSITE-ProRule" id="PRU00023"/>
    </source>
</evidence>
<dbReference type="InterPro" id="IPR007111">
    <property type="entry name" value="NACHT_NTPase"/>
</dbReference>
<dbReference type="EMBL" id="JAPUFD010000012">
    <property type="protein sequence ID" value="MDI1490474.1"/>
    <property type="molecule type" value="Genomic_DNA"/>
</dbReference>
<organism evidence="5 6">
    <name type="scientific">Ramalina farinacea</name>
    <dbReference type="NCBI Taxonomy" id="258253"/>
    <lineage>
        <taxon>Eukaryota</taxon>
        <taxon>Fungi</taxon>
        <taxon>Dikarya</taxon>
        <taxon>Ascomycota</taxon>
        <taxon>Pezizomycotina</taxon>
        <taxon>Lecanoromycetes</taxon>
        <taxon>OSLEUM clade</taxon>
        <taxon>Lecanoromycetidae</taxon>
        <taxon>Lecanorales</taxon>
        <taxon>Lecanorineae</taxon>
        <taxon>Ramalinaceae</taxon>
        <taxon>Ramalina</taxon>
    </lineage>
</organism>
<evidence type="ECO:0000313" key="6">
    <source>
        <dbReference type="Proteomes" id="UP001161017"/>
    </source>
</evidence>
<dbReference type="InterPro" id="IPR056884">
    <property type="entry name" value="NPHP3-like_N"/>
</dbReference>
<dbReference type="PANTHER" id="PTHR10039:SF16">
    <property type="entry name" value="GPI INOSITOL-DEACYLASE"/>
    <property type="match status" value="1"/>
</dbReference>
<dbReference type="Gene3D" id="1.25.40.20">
    <property type="entry name" value="Ankyrin repeat-containing domain"/>
    <property type="match status" value="3"/>
</dbReference>
<reference evidence="5" key="1">
    <citation type="journal article" date="2023" name="Genome Biol. Evol.">
        <title>First Whole Genome Sequence and Flow Cytometry Genome Size Data for the Lichen-Forming Fungus Ramalina farinacea (Ascomycota).</title>
        <authorList>
            <person name="Llewellyn T."/>
            <person name="Mian S."/>
            <person name="Hill R."/>
            <person name="Leitch I.J."/>
            <person name="Gaya E."/>
        </authorList>
    </citation>
    <scope>NUCLEOTIDE SEQUENCE</scope>
    <source>
        <strain evidence="5">LIQ254RAFAR</strain>
    </source>
</reference>
<dbReference type="SUPFAM" id="SSF52540">
    <property type="entry name" value="P-loop containing nucleoside triphosphate hydrolases"/>
    <property type="match status" value="1"/>
</dbReference>
<proteinExistence type="predicted"/>
<dbReference type="PROSITE" id="PS50837">
    <property type="entry name" value="NACHT"/>
    <property type="match status" value="1"/>
</dbReference>
<evidence type="ECO:0000256" key="3">
    <source>
        <dbReference type="SAM" id="MobiDB-lite"/>
    </source>
</evidence>
<dbReference type="Pfam" id="PF12796">
    <property type="entry name" value="Ank_2"/>
    <property type="match status" value="4"/>
</dbReference>
<dbReference type="PANTHER" id="PTHR10039">
    <property type="entry name" value="AMELOGENIN"/>
    <property type="match status" value="1"/>
</dbReference>
<dbReference type="InterPro" id="IPR002110">
    <property type="entry name" value="Ankyrin_rpt"/>
</dbReference>
<dbReference type="PROSITE" id="PS50297">
    <property type="entry name" value="ANK_REP_REGION"/>
    <property type="match status" value="3"/>
</dbReference>
<comment type="caution">
    <text evidence="5">The sequence shown here is derived from an EMBL/GenBank/DDBJ whole genome shotgun (WGS) entry which is preliminary data.</text>
</comment>
<dbReference type="SUPFAM" id="SSF48403">
    <property type="entry name" value="Ankyrin repeat"/>
    <property type="match status" value="2"/>
</dbReference>
<dbReference type="SMART" id="SM00248">
    <property type="entry name" value="ANK"/>
    <property type="match status" value="15"/>
</dbReference>
<evidence type="ECO:0000313" key="5">
    <source>
        <dbReference type="EMBL" id="MDI1490474.1"/>
    </source>
</evidence>
<evidence type="ECO:0000256" key="1">
    <source>
        <dbReference type="ARBA" id="ARBA00022737"/>
    </source>
</evidence>
<dbReference type="Pfam" id="PF24883">
    <property type="entry name" value="NPHP3_N"/>
    <property type="match status" value="1"/>
</dbReference>
<feature type="repeat" description="ANK" evidence="2">
    <location>
        <begin position="1357"/>
        <end position="1382"/>
    </location>
</feature>
<dbReference type="Proteomes" id="UP001161017">
    <property type="component" value="Unassembled WGS sequence"/>
</dbReference>
<keyword evidence="1" id="KW-0677">Repeat</keyword>
<sequence>MDPLSASASVATVLQLTATVIKYLNDVKGAGSERQRLRLELCSITGILFALQDQAEKEAESDLVPRMSALLQSSDGPLEQFKSTLERLTSKLAPTKGSNNVVDSIIWPFKKDEIKTHLEAIERQKALLTLARQNDLIALSNAINSNVNDVHNELVNLRDNFLQLEENDDLRDFIAWLNAPDPWINQKKASKLRHKHTGNWFIESTVYEDLLQAAHSPLWLHGIPGCGKTVLASSIVENLLNYQRIHPRTAIIFYYFDFNDAAKQTCENLIRSLVKQLVSRPNLLSGRTRAPYQPWQPQYKERSESQLMSILRHLLQQFEKIYLVIDALDECREKEDLLKIIKQWRSWDDIRLHTIFASRKERDIEEALSCLCDDRLIVSIQSTLVDNDIRDYVQARLRDDMKLKRWRNKPQIQQLVVDSLMKKANGMFAAIRWFRWAACQLDVLGDCLTEAKLQNAPHALPQTLDETYARILCNIKEEYQDYAFTMLQWLCFSPVPLRLEEVAEVVAITTEEPWIHPEERLADPEDIFTICSTLITTESITTYPRPGQREGVDPAIFYCKCRNRINHYCASGYYSHGPHPCTPPGCNCLWPYSSADDLREDYYSRTDTLQTYVRLAHYSVKEYLTSSRLPVDGGFSFGMCEPDAHSRMYTSCLAYLLHINKIDRSRRDLWLDYPLVFHATRYWHRHAQSVEQLQNHVPPLALKFLLNEENSFATWLAMSKELGPPLYHASLHGLWRSVQILLNHQVDVNAPGGHYGTAIQVAAAHGHERIVELLISNAANVNVEFGRTPLNEAVRHGNINIVRQLLENGAHVNGLGHSDSQDDLELALIGGDEHIVQLLLDRGVEFKSWRSALTNSGINDREAVTRRLLNHQVPSNQLRSQSISNALGYAIRHGNTQAVKLLLDHLYSQAVGRDDMGCSPLALAARLGQKVILGILMTRFNHNLDAAKEDGRTILSYTADSGDAAALQMLLKHSDRDVDLADALGRTPLSYAAEIGPHCYETVALLLGHEGVDRSSQDHKGRTPLSYAVGPSDFRARPYQRGSSRYLRKQLQEEEKHKDQLLVQMLLGYDNTAVQTQDQYGWTPLSWAVHADRAHIVELLLPYGYRGLDVRRSDGETLLASTFRQGSMEILTMLSGRGAIDFEGLRDGEALISSLIHRGFVEILGMLSEQGSIDLKEPSNDSLAWDRISHAVSRGHTELVELLMKDSHLVPSSQDERGRTLISLAAEAGYERTLKSLSSVDSSTVDLPDNVGRTPLSYIFSTGNSLCACQTGKLLMDKHAVRPDLPDATGRAPISYAAGTQSWKSVEMLLNRDVDVNRPDSRGRTPLSYAAETSLNNLALKLVFEKSSTARDCADHTGRTPLSYAAGKGRRGAVRFMLRSGSVEINTPDKAGLTPLAYAEMAEDRGRPEEYQTPEVLRSYGIRKGRAHFMPKHCLDPLEKEYMYLRNLAESGCSQRSGWKDFGVGKIAGFQ</sequence>
<dbReference type="PROSITE" id="PS50088">
    <property type="entry name" value="ANK_REPEAT"/>
    <property type="match status" value="4"/>
</dbReference>
<feature type="repeat" description="ANK" evidence="2">
    <location>
        <begin position="1289"/>
        <end position="1321"/>
    </location>
</feature>
<gene>
    <name evidence="5" type="ORF">OHK93_001677</name>
</gene>
<feature type="repeat" description="ANK" evidence="2">
    <location>
        <begin position="785"/>
        <end position="817"/>
    </location>
</feature>
<feature type="repeat" description="ANK" evidence="2">
    <location>
        <begin position="754"/>
        <end position="786"/>
    </location>
</feature>
<dbReference type="InterPro" id="IPR027417">
    <property type="entry name" value="P-loop_NTPase"/>
</dbReference>
<dbReference type="InterPro" id="IPR036770">
    <property type="entry name" value="Ankyrin_rpt-contain_sf"/>
</dbReference>
<name>A0AA43QS07_9LECA</name>
<dbReference type="Gene3D" id="3.40.50.300">
    <property type="entry name" value="P-loop containing nucleotide triphosphate hydrolases"/>
    <property type="match status" value="1"/>
</dbReference>
<feature type="region of interest" description="Disordered" evidence="3">
    <location>
        <begin position="1013"/>
        <end position="1041"/>
    </location>
</feature>